<dbReference type="GO" id="GO:0042128">
    <property type="term" value="P:nitrate assimilation"/>
    <property type="evidence" value="ECO:0007669"/>
    <property type="project" value="InterPro"/>
</dbReference>
<evidence type="ECO:0000259" key="8">
    <source>
        <dbReference type="Pfam" id="PF07992"/>
    </source>
</evidence>
<dbReference type="Gene3D" id="3.30.390.30">
    <property type="match status" value="1"/>
</dbReference>
<keyword evidence="2" id="KW-0285">Flavoprotein</keyword>
<dbReference type="RefSeq" id="WP_119597533.1">
    <property type="nucleotide sequence ID" value="NZ_QXQA01000001.1"/>
</dbReference>
<dbReference type="InterPro" id="IPR036188">
    <property type="entry name" value="FAD/NAD-bd_sf"/>
</dbReference>
<dbReference type="InterPro" id="IPR041575">
    <property type="entry name" value="Rubredoxin_C"/>
</dbReference>
<evidence type="ECO:0000259" key="9">
    <source>
        <dbReference type="Pfam" id="PF18267"/>
    </source>
</evidence>
<dbReference type="InterPro" id="IPR012744">
    <property type="entry name" value="Nitri_red_NirB"/>
</dbReference>
<dbReference type="GO" id="GO:0051536">
    <property type="term" value="F:iron-sulfur cluster binding"/>
    <property type="evidence" value="ECO:0007669"/>
    <property type="project" value="UniProtKB-KW"/>
</dbReference>
<evidence type="ECO:0000256" key="3">
    <source>
        <dbReference type="ARBA" id="ARBA00022723"/>
    </source>
</evidence>
<dbReference type="Proteomes" id="UP000266482">
    <property type="component" value="Unassembled WGS sequence"/>
</dbReference>
<dbReference type="OrthoDB" id="9792592at2"/>
<feature type="domain" description="BFD-like [2Fe-2S]-binding" evidence="7">
    <location>
        <begin position="480"/>
        <end position="531"/>
    </location>
</feature>
<dbReference type="PRINTS" id="PR00368">
    <property type="entry name" value="FADPNR"/>
</dbReference>
<dbReference type="SUPFAM" id="SSF51905">
    <property type="entry name" value="FAD/NAD(P)-binding domain"/>
    <property type="match status" value="2"/>
</dbReference>
<dbReference type="InterPro" id="IPR041854">
    <property type="entry name" value="BFD-like_2Fe2S-bd_dom_sf"/>
</dbReference>
<dbReference type="Pfam" id="PF18267">
    <property type="entry name" value="Rubredoxin_C"/>
    <property type="match status" value="1"/>
</dbReference>
<dbReference type="SUPFAM" id="SSF56014">
    <property type="entry name" value="Nitrite and sulphite reductase 4Fe-4S domain-like"/>
    <property type="match status" value="1"/>
</dbReference>
<dbReference type="GO" id="GO:0050660">
    <property type="term" value="F:flavin adenine dinucleotide binding"/>
    <property type="evidence" value="ECO:0007669"/>
    <property type="project" value="InterPro"/>
</dbReference>
<accession>A0A3A1VGW9</accession>
<dbReference type="FunFam" id="3.50.50.60:FF:000033">
    <property type="entry name" value="Nitrite reductase [NAD(P)H], large subunit"/>
    <property type="match status" value="1"/>
</dbReference>
<evidence type="ECO:0000313" key="11">
    <source>
        <dbReference type="Proteomes" id="UP000266482"/>
    </source>
</evidence>
<dbReference type="Pfam" id="PF07992">
    <property type="entry name" value="Pyr_redox_2"/>
    <property type="match status" value="1"/>
</dbReference>
<feature type="domain" description="NADH-rubredoxin oxidoreductase C-terminal" evidence="9">
    <location>
        <begin position="318"/>
        <end position="383"/>
    </location>
</feature>
<name>A0A3A1VGW9_9BACL</name>
<dbReference type="NCBIfam" id="TIGR02374">
    <property type="entry name" value="nitri_red_nirB"/>
    <property type="match status" value="1"/>
</dbReference>
<keyword evidence="6" id="KW-0411">Iron-sulfur</keyword>
<evidence type="ECO:0000259" key="7">
    <source>
        <dbReference type="Pfam" id="PF04324"/>
    </source>
</evidence>
<dbReference type="GO" id="GO:0098809">
    <property type="term" value="F:nitrite reductase activity"/>
    <property type="evidence" value="ECO:0007669"/>
    <property type="project" value="InterPro"/>
</dbReference>
<keyword evidence="11" id="KW-1185">Reference proteome</keyword>
<dbReference type="InterPro" id="IPR007419">
    <property type="entry name" value="BFD-like_2Fe2S-bd_dom"/>
</dbReference>
<feature type="domain" description="FAD/NAD(P)-binding" evidence="8">
    <location>
        <begin position="5"/>
        <end position="281"/>
    </location>
</feature>
<dbReference type="GO" id="GO:0046872">
    <property type="term" value="F:metal ion binding"/>
    <property type="evidence" value="ECO:0007669"/>
    <property type="project" value="UniProtKB-KW"/>
</dbReference>
<dbReference type="PANTHER" id="PTHR43429:SF3">
    <property type="entry name" value="NITRITE REDUCTASE [NAD(P)H]"/>
    <property type="match status" value="1"/>
</dbReference>
<dbReference type="InterPro" id="IPR016156">
    <property type="entry name" value="FAD/NAD-linked_Rdtase_dimer_sf"/>
</dbReference>
<organism evidence="10 11">
    <name type="scientific">Paenibacillus nanensis</name>
    <dbReference type="NCBI Taxonomy" id="393251"/>
    <lineage>
        <taxon>Bacteria</taxon>
        <taxon>Bacillati</taxon>
        <taxon>Bacillota</taxon>
        <taxon>Bacilli</taxon>
        <taxon>Bacillales</taxon>
        <taxon>Paenibacillaceae</taxon>
        <taxon>Paenibacillus</taxon>
    </lineage>
</organism>
<protein>
    <submittedName>
        <fullName evidence="10">NAD(P)/FAD-dependent oxidoreductase</fullName>
    </submittedName>
</protein>
<evidence type="ECO:0000256" key="1">
    <source>
        <dbReference type="ARBA" id="ARBA00001974"/>
    </source>
</evidence>
<dbReference type="PANTHER" id="PTHR43429">
    <property type="entry name" value="PYRIDINE NUCLEOTIDE-DISULFIDE OXIDOREDUCTASE DOMAIN-CONTAINING"/>
    <property type="match status" value="1"/>
</dbReference>
<keyword evidence="5" id="KW-0408">Iron</keyword>
<dbReference type="CDD" id="cd19944">
    <property type="entry name" value="NirB_Fer2_BFD-like_2"/>
    <property type="match status" value="1"/>
</dbReference>
<dbReference type="GO" id="GO:0050661">
    <property type="term" value="F:NADP binding"/>
    <property type="evidence" value="ECO:0007669"/>
    <property type="project" value="InterPro"/>
</dbReference>
<evidence type="ECO:0000256" key="4">
    <source>
        <dbReference type="ARBA" id="ARBA00022827"/>
    </source>
</evidence>
<dbReference type="InterPro" id="IPR045854">
    <property type="entry name" value="NO2/SO3_Rdtase_4Fe4S_sf"/>
</dbReference>
<dbReference type="EMBL" id="QXQA01000001">
    <property type="protein sequence ID" value="RIX60158.1"/>
    <property type="molecule type" value="Genomic_DNA"/>
</dbReference>
<dbReference type="PRINTS" id="PR00411">
    <property type="entry name" value="PNDRDTASEI"/>
</dbReference>
<keyword evidence="4" id="KW-0274">FAD</keyword>
<evidence type="ECO:0000256" key="5">
    <source>
        <dbReference type="ARBA" id="ARBA00023004"/>
    </source>
</evidence>
<evidence type="ECO:0000256" key="2">
    <source>
        <dbReference type="ARBA" id="ARBA00022630"/>
    </source>
</evidence>
<proteinExistence type="predicted"/>
<feature type="domain" description="BFD-like [2Fe-2S]-binding" evidence="7">
    <location>
        <begin position="415"/>
        <end position="462"/>
    </location>
</feature>
<sequence length="714" mass="76737">MKKTKLVVVGNGMAGVRCVEEILKLDPERFHITIIGSEPRPNYNRILLSKVLQGNSSMDEIVLNDWSWYKENGIELLAGESVVRIRKEEKIVETASGIKAGYDVLILATGSSPFMPPIDGIRKPGVIAFRNMDDCRVMMDYAVKYRKAAVIGGGLLGLEAARGLLHLGMETEVIHNAPYLMNRQLDLMSAELLRKELEGQGMRFRLNANTESIVGRSRAKGLRFTSGAVLDADLIIVAVGISPNIELARGCGIATNRAIIVDDYMRTSAPDIYAVGECAEHRGIAYGLVAPLYEQGKVLARALCRPDEENAPYTGSIPSAKLKVSGVEMFSVGDIEAETALQSFDGIKGTYKKVTMRGGRICGAILYGDTAESGALLQMVKRGAPASELASAASTSGGGREQDEIIAAMPDRETVCACNAVTKSMILKAVAEEGLETADQVRDRTKASSSCGGCRATVEAIVGFAKRSGAEGMAEKSVPMCGCTESAHHEVKEAIANSDRGWRSPEEAVQALGWRNLSGCDTCMPAIRYYMSLKIVDAGRSLTGEIGRRSFIGLKINVAEDDGAGSPFGYDALCLGGELRRMGETLTFPYPVRAAAASGIHQAVGVLVHDIGLNGSPAGWEIYAAGHSENPVKQGQLLGLVETSGQALELAGACLQLYRERADFLEPMWKWVEREGIVEIREALFDPEARAALFASFASAGGDAFRLEREGVRL</sequence>
<dbReference type="InterPro" id="IPR023753">
    <property type="entry name" value="FAD/NAD-binding_dom"/>
</dbReference>
<reference evidence="10 11" key="1">
    <citation type="submission" date="2018-09" db="EMBL/GenBank/DDBJ databases">
        <title>Paenibacillus aracenensis nov. sp. isolated from a cave in southern Spain.</title>
        <authorList>
            <person name="Jurado V."/>
            <person name="Gutierrez-Patricio S."/>
            <person name="Gonzalez-Pimentel J.L."/>
            <person name="Miller A.Z."/>
            <person name="Laiz L."/>
            <person name="Saiz-Jimenez C."/>
        </authorList>
    </citation>
    <scope>NUCLEOTIDE SEQUENCE [LARGE SCALE GENOMIC DNA]</scope>
    <source>
        <strain evidence="10 11">DSM 22867</strain>
    </source>
</reference>
<dbReference type="Pfam" id="PF04324">
    <property type="entry name" value="Fer2_BFD"/>
    <property type="match status" value="2"/>
</dbReference>
<dbReference type="InterPro" id="IPR050260">
    <property type="entry name" value="FAD-bd_OxRdtase"/>
</dbReference>
<keyword evidence="3" id="KW-0479">Metal-binding</keyword>
<dbReference type="AlphaFoldDB" id="A0A3A1VGW9"/>
<gene>
    <name evidence="10" type="ORF">D3P08_00820</name>
</gene>
<evidence type="ECO:0000256" key="6">
    <source>
        <dbReference type="ARBA" id="ARBA00023014"/>
    </source>
</evidence>
<evidence type="ECO:0000313" key="10">
    <source>
        <dbReference type="EMBL" id="RIX60158.1"/>
    </source>
</evidence>
<dbReference type="CDD" id="cd19943">
    <property type="entry name" value="NirB_Fer2_BFD-like_1"/>
    <property type="match status" value="1"/>
</dbReference>
<dbReference type="Gene3D" id="3.30.413.10">
    <property type="entry name" value="Sulfite Reductase Hemoprotein, domain 1"/>
    <property type="match status" value="1"/>
</dbReference>
<dbReference type="Gene3D" id="3.50.50.60">
    <property type="entry name" value="FAD/NAD(P)-binding domain"/>
    <property type="match status" value="2"/>
</dbReference>
<comment type="caution">
    <text evidence="10">The sequence shown here is derived from an EMBL/GenBank/DDBJ whole genome shotgun (WGS) entry which is preliminary data.</text>
</comment>
<comment type="cofactor">
    <cofactor evidence="1">
        <name>FAD</name>
        <dbReference type="ChEBI" id="CHEBI:57692"/>
    </cofactor>
</comment>
<dbReference type="Gene3D" id="1.10.10.1100">
    <property type="entry name" value="BFD-like [2Fe-2S]-binding domain"/>
    <property type="match status" value="1"/>
</dbReference>